<protein>
    <submittedName>
        <fullName evidence="13">Proton channel OtopLc</fullName>
    </submittedName>
</protein>
<proteinExistence type="inferred from homology"/>
<comment type="similarity">
    <text evidence="2">Belongs to the otopetrin family.</text>
</comment>
<keyword evidence="8" id="KW-0406">Ion transport</keyword>
<reference evidence="13 14" key="1">
    <citation type="submission" date="2021-06" db="EMBL/GenBank/DDBJ databases">
        <title>Caerostris extrusa draft genome.</title>
        <authorList>
            <person name="Kono N."/>
            <person name="Arakawa K."/>
        </authorList>
    </citation>
    <scope>NUCLEOTIDE SEQUENCE [LARGE SCALE GENOMIC DNA]</scope>
</reference>
<keyword evidence="10" id="KW-0407">Ion channel</keyword>
<evidence type="ECO:0000256" key="5">
    <source>
        <dbReference type="ARBA" id="ARBA00022692"/>
    </source>
</evidence>
<evidence type="ECO:0000256" key="2">
    <source>
        <dbReference type="ARBA" id="ARBA00006513"/>
    </source>
</evidence>
<dbReference type="PANTHER" id="PTHR21522:SF58">
    <property type="entry name" value="AGAP000074-PA"/>
    <property type="match status" value="1"/>
</dbReference>
<evidence type="ECO:0000313" key="13">
    <source>
        <dbReference type="EMBL" id="GIY29956.1"/>
    </source>
</evidence>
<keyword evidence="9 12" id="KW-0472">Membrane</keyword>
<evidence type="ECO:0000256" key="3">
    <source>
        <dbReference type="ARBA" id="ARBA00022448"/>
    </source>
</evidence>
<evidence type="ECO:0000256" key="1">
    <source>
        <dbReference type="ARBA" id="ARBA00004651"/>
    </source>
</evidence>
<evidence type="ECO:0000256" key="6">
    <source>
        <dbReference type="ARBA" id="ARBA00022781"/>
    </source>
</evidence>
<dbReference type="AlphaFoldDB" id="A0AAV4S9V7"/>
<evidence type="ECO:0000256" key="11">
    <source>
        <dbReference type="SAM" id="MobiDB-lite"/>
    </source>
</evidence>
<keyword evidence="7 12" id="KW-1133">Transmembrane helix</keyword>
<accession>A0AAV4S9V7</accession>
<evidence type="ECO:0000256" key="10">
    <source>
        <dbReference type="ARBA" id="ARBA00023303"/>
    </source>
</evidence>
<keyword evidence="3" id="KW-0813">Transport</keyword>
<comment type="subcellular location">
    <subcellularLocation>
        <location evidence="1">Cell membrane</location>
        <topology evidence="1">Multi-pass membrane protein</topology>
    </subcellularLocation>
</comment>
<name>A0AAV4S9V7_CAEEX</name>
<feature type="transmembrane region" description="Helical" evidence="12">
    <location>
        <begin position="126"/>
        <end position="146"/>
    </location>
</feature>
<dbReference type="GO" id="GO:0005886">
    <property type="term" value="C:plasma membrane"/>
    <property type="evidence" value="ECO:0007669"/>
    <property type="project" value="UniProtKB-SubCell"/>
</dbReference>
<evidence type="ECO:0000313" key="14">
    <source>
        <dbReference type="Proteomes" id="UP001054945"/>
    </source>
</evidence>
<dbReference type="GO" id="GO:0015252">
    <property type="term" value="F:proton channel activity"/>
    <property type="evidence" value="ECO:0007669"/>
    <property type="project" value="InterPro"/>
</dbReference>
<keyword evidence="14" id="KW-1185">Reference proteome</keyword>
<evidence type="ECO:0000256" key="12">
    <source>
        <dbReference type="SAM" id="Phobius"/>
    </source>
</evidence>
<feature type="transmembrane region" description="Helical" evidence="12">
    <location>
        <begin position="158"/>
        <end position="179"/>
    </location>
</feature>
<sequence length="302" mass="34635">MDEMKQDDQTIIPARSDSHSSADSESSVNGNHSTDSGTSFTFHKTMSSRPGTPITRPKTNFKEVESVSRDVPMFTYPPSMLQDSDVGYMAKKRRVSSPDGSMYDLDPSIEMTKEEKKKRTWKNLTTIYSIIYGMLLTVSGAIIYVNHQSPETRHVSEIFSICISIAGMLWLGFFHIDLYRYKQEVLKKLMGTADQFDRISTCTEFNYAITFIGNEIPPYRFLTGRHSGSFYLKAGMAAFCFGHLINEGLELGQQIIDFTRSDRYFTWLWRNIFSHRTHSQTPLFLLPTVYCIQVFKYSDKPS</sequence>
<feature type="compositionally biased region" description="Polar residues" evidence="11">
    <location>
        <begin position="28"/>
        <end position="50"/>
    </location>
</feature>
<comment type="caution">
    <text evidence="13">The sequence shown here is derived from an EMBL/GenBank/DDBJ whole genome shotgun (WGS) entry which is preliminary data.</text>
</comment>
<dbReference type="PANTHER" id="PTHR21522">
    <property type="entry name" value="PROTON CHANNEL OTOP"/>
    <property type="match status" value="1"/>
</dbReference>
<dbReference type="InterPro" id="IPR004878">
    <property type="entry name" value="Otopetrin"/>
</dbReference>
<dbReference type="EMBL" id="BPLR01009161">
    <property type="protein sequence ID" value="GIY29956.1"/>
    <property type="molecule type" value="Genomic_DNA"/>
</dbReference>
<feature type="region of interest" description="Disordered" evidence="11">
    <location>
        <begin position="1"/>
        <end position="63"/>
    </location>
</feature>
<evidence type="ECO:0000256" key="7">
    <source>
        <dbReference type="ARBA" id="ARBA00022989"/>
    </source>
</evidence>
<keyword evidence="4" id="KW-1003">Cell membrane</keyword>
<evidence type="ECO:0000256" key="4">
    <source>
        <dbReference type="ARBA" id="ARBA00022475"/>
    </source>
</evidence>
<organism evidence="13 14">
    <name type="scientific">Caerostris extrusa</name>
    <name type="common">Bark spider</name>
    <name type="synonym">Caerostris bankana</name>
    <dbReference type="NCBI Taxonomy" id="172846"/>
    <lineage>
        <taxon>Eukaryota</taxon>
        <taxon>Metazoa</taxon>
        <taxon>Ecdysozoa</taxon>
        <taxon>Arthropoda</taxon>
        <taxon>Chelicerata</taxon>
        <taxon>Arachnida</taxon>
        <taxon>Araneae</taxon>
        <taxon>Araneomorphae</taxon>
        <taxon>Entelegynae</taxon>
        <taxon>Araneoidea</taxon>
        <taxon>Araneidae</taxon>
        <taxon>Caerostris</taxon>
    </lineage>
</organism>
<evidence type="ECO:0000256" key="9">
    <source>
        <dbReference type="ARBA" id="ARBA00023136"/>
    </source>
</evidence>
<keyword evidence="5 12" id="KW-0812">Transmembrane</keyword>
<gene>
    <name evidence="13" type="primary">CG42265_3</name>
    <name evidence="13" type="ORF">CEXT_685431</name>
</gene>
<keyword evidence="6" id="KW-0375">Hydrogen ion transport</keyword>
<evidence type="ECO:0000256" key="8">
    <source>
        <dbReference type="ARBA" id="ARBA00023065"/>
    </source>
</evidence>
<dbReference type="Proteomes" id="UP001054945">
    <property type="component" value="Unassembled WGS sequence"/>
</dbReference>